<name>A0AAV4U4T8_9ARAC</name>
<reference evidence="2 3" key="1">
    <citation type="submission" date="2021-06" db="EMBL/GenBank/DDBJ databases">
        <title>Caerostris darwini draft genome.</title>
        <authorList>
            <person name="Kono N."/>
            <person name="Arakawa K."/>
        </authorList>
    </citation>
    <scope>NUCLEOTIDE SEQUENCE [LARGE SCALE GENOMIC DNA]</scope>
</reference>
<proteinExistence type="predicted"/>
<protein>
    <submittedName>
        <fullName evidence="2">Uncharacterized protein</fullName>
    </submittedName>
</protein>
<organism evidence="2 3">
    <name type="scientific">Caerostris darwini</name>
    <dbReference type="NCBI Taxonomy" id="1538125"/>
    <lineage>
        <taxon>Eukaryota</taxon>
        <taxon>Metazoa</taxon>
        <taxon>Ecdysozoa</taxon>
        <taxon>Arthropoda</taxon>
        <taxon>Chelicerata</taxon>
        <taxon>Arachnida</taxon>
        <taxon>Araneae</taxon>
        <taxon>Araneomorphae</taxon>
        <taxon>Entelegynae</taxon>
        <taxon>Araneoidea</taxon>
        <taxon>Araneidae</taxon>
        <taxon>Caerostris</taxon>
    </lineage>
</organism>
<dbReference type="EMBL" id="BPLQ01010708">
    <property type="protein sequence ID" value="GIY52755.1"/>
    <property type="molecule type" value="Genomic_DNA"/>
</dbReference>
<dbReference type="EMBL" id="BPLQ01010708">
    <property type="protein sequence ID" value="GIY52742.1"/>
    <property type="molecule type" value="Genomic_DNA"/>
</dbReference>
<accession>A0AAV4U4T8</accession>
<evidence type="ECO:0000313" key="2">
    <source>
        <dbReference type="EMBL" id="GIY52755.1"/>
    </source>
</evidence>
<keyword evidence="3" id="KW-1185">Reference proteome</keyword>
<dbReference type="AlphaFoldDB" id="A0AAV4U4T8"/>
<dbReference type="Proteomes" id="UP001054837">
    <property type="component" value="Unassembled WGS sequence"/>
</dbReference>
<comment type="caution">
    <text evidence="2">The sequence shown here is derived from an EMBL/GenBank/DDBJ whole genome shotgun (WGS) entry which is preliminary data.</text>
</comment>
<evidence type="ECO:0000313" key="3">
    <source>
        <dbReference type="Proteomes" id="UP001054837"/>
    </source>
</evidence>
<gene>
    <name evidence="1" type="ORF">CDAR_371261</name>
    <name evidence="2" type="ORF">CDAR_371351</name>
</gene>
<sequence length="105" mass="11679">MIGAAPTSTAANVVVSTRVVYNGKTCIAKRFSRSVIASAYRLIKSREEHFDFQTRGVDFVTKQKSNRKHLCLAGEGHENPQDKNDFLLVVDEIPPDAFIVVLVMN</sequence>
<evidence type="ECO:0000313" key="1">
    <source>
        <dbReference type="EMBL" id="GIY52742.1"/>
    </source>
</evidence>